<feature type="non-terminal residue" evidence="1">
    <location>
        <position position="381"/>
    </location>
</feature>
<evidence type="ECO:0000313" key="1">
    <source>
        <dbReference type="EMBL" id="KAJ1677808.1"/>
    </source>
</evidence>
<keyword evidence="2" id="KW-1185">Reference proteome</keyword>
<evidence type="ECO:0000313" key="2">
    <source>
        <dbReference type="Proteomes" id="UP001145114"/>
    </source>
</evidence>
<reference evidence="1" key="1">
    <citation type="submission" date="2022-06" db="EMBL/GenBank/DDBJ databases">
        <title>Phylogenomic reconstructions and comparative analyses of Kickxellomycotina fungi.</title>
        <authorList>
            <person name="Reynolds N.K."/>
            <person name="Stajich J.E."/>
            <person name="Barry K."/>
            <person name="Grigoriev I.V."/>
            <person name="Crous P."/>
            <person name="Smith M.E."/>
        </authorList>
    </citation>
    <scope>NUCLEOTIDE SEQUENCE</scope>
    <source>
        <strain evidence="1">RSA 2271</strain>
    </source>
</reference>
<comment type="caution">
    <text evidence="1">The sequence shown here is derived from an EMBL/GenBank/DDBJ whole genome shotgun (WGS) entry which is preliminary data.</text>
</comment>
<organism evidence="1 2">
    <name type="scientific">Spiromyces aspiralis</name>
    <dbReference type="NCBI Taxonomy" id="68401"/>
    <lineage>
        <taxon>Eukaryota</taxon>
        <taxon>Fungi</taxon>
        <taxon>Fungi incertae sedis</taxon>
        <taxon>Zoopagomycota</taxon>
        <taxon>Kickxellomycotina</taxon>
        <taxon>Kickxellomycetes</taxon>
        <taxon>Kickxellales</taxon>
        <taxon>Kickxellaceae</taxon>
        <taxon>Spiromyces</taxon>
    </lineage>
</organism>
<dbReference type="EMBL" id="JAMZIH010001906">
    <property type="protein sequence ID" value="KAJ1677808.1"/>
    <property type="molecule type" value="Genomic_DNA"/>
</dbReference>
<proteinExistence type="predicted"/>
<sequence length="381" mass="42217">MANAGAGTAYSIEIIVIQRLKFGQPLGLGYGFLILLTSQCLGYSLAGLFRRLLVDPPAMVWPATLTNVAMFKALSETKSFVLGFASSTTLPPSVSPEGQDRDQQQQRSSDDDGSEDMGSELMHKDTIYANGHSLIRVEFFWLAMLASFLWHFVPGWLFTSLSMLPLLCIIAPSNVIANQLGDGSHGLGILSLALDWAAFSNSYVGNPLATPFWVGLNVFAGFVLMMWVLTPLGYYLNVWDTQNLPIYTATVYRPNGEPYQPEKVMTDGRLDEQKYHEYGPMRFTFQFGVCYAWAFALLTAVLTHVALHHGKLIVRGLVQTFPWIRPHVTAISGDRWNSSSRCGTMGCQRAECGYEGSEGAPSTKVDIHYQLMQAYKQVPNL</sequence>
<gene>
    <name evidence="1" type="ORF">EV182_005393</name>
</gene>
<dbReference type="Proteomes" id="UP001145114">
    <property type="component" value="Unassembled WGS sequence"/>
</dbReference>
<protein>
    <submittedName>
        <fullName evidence="1">Uncharacterized protein</fullName>
    </submittedName>
</protein>
<name>A0ACC1HPX7_9FUNG</name>
<accession>A0ACC1HPX7</accession>